<dbReference type="Proteomes" id="UP000271937">
    <property type="component" value="Unassembled WGS sequence"/>
</dbReference>
<dbReference type="RefSeq" id="WP_125013322.1">
    <property type="nucleotide sequence ID" value="NZ_RQVR01000014.1"/>
</dbReference>
<proteinExistence type="predicted"/>
<gene>
    <name evidence="1" type="ORF">EG849_11960</name>
</gene>
<reference evidence="1 2" key="1">
    <citation type="submission" date="2018-11" db="EMBL/GenBank/DDBJ databases">
        <title>Flavobacterium sp. nov., YIM 102600 draft genome.</title>
        <authorList>
            <person name="Li G."/>
            <person name="Jiang Y."/>
        </authorList>
    </citation>
    <scope>NUCLEOTIDE SEQUENCE [LARGE SCALE GENOMIC DNA]</scope>
    <source>
        <strain evidence="1 2">YIM 102600</strain>
    </source>
</reference>
<organism evidence="1 2">
    <name type="scientific">Flavobacterium macacae</name>
    <dbReference type="NCBI Taxonomy" id="2488993"/>
    <lineage>
        <taxon>Bacteria</taxon>
        <taxon>Pseudomonadati</taxon>
        <taxon>Bacteroidota</taxon>
        <taxon>Flavobacteriia</taxon>
        <taxon>Flavobacteriales</taxon>
        <taxon>Flavobacteriaceae</taxon>
        <taxon>Flavobacterium</taxon>
    </lineage>
</organism>
<dbReference type="EMBL" id="RQVR01000014">
    <property type="protein sequence ID" value="RRJ89721.1"/>
    <property type="molecule type" value="Genomic_DNA"/>
</dbReference>
<evidence type="ECO:0000313" key="2">
    <source>
        <dbReference type="Proteomes" id="UP000271937"/>
    </source>
</evidence>
<comment type="caution">
    <text evidence="1">The sequence shown here is derived from an EMBL/GenBank/DDBJ whole genome shotgun (WGS) entry which is preliminary data.</text>
</comment>
<sequence length="83" mass="9894">MTIPKDRVIIASDISDRDGIGVEIYRDDKLVIEMFRDDTKRTRTVTLYQQDISLDLLEESIQTFKKEIPWDFIDYDNLEHSNR</sequence>
<evidence type="ECO:0000313" key="1">
    <source>
        <dbReference type="EMBL" id="RRJ89721.1"/>
    </source>
</evidence>
<dbReference type="OrthoDB" id="6915852at2"/>
<accession>A0A3P3W3P6</accession>
<name>A0A3P3W3P6_9FLAO</name>
<protein>
    <submittedName>
        <fullName evidence="1">Uncharacterized protein</fullName>
    </submittedName>
</protein>
<keyword evidence="2" id="KW-1185">Reference proteome</keyword>
<dbReference type="AlphaFoldDB" id="A0A3P3W3P6"/>